<organism evidence="3 4">
    <name type="scientific">Virgibacillus indicus</name>
    <dbReference type="NCBI Taxonomy" id="2024554"/>
    <lineage>
        <taxon>Bacteria</taxon>
        <taxon>Bacillati</taxon>
        <taxon>Bacillota</taxon>
        <taxon>Bacilli</taxon>
        <taxon>Bacillales</taxon>
        <taxon>Bacillaceae</taxon>
        <taxon>Virgibacillus</taxon>
    </lineage>
</organism>
<proteinExistence type="predicted"/>
<dbReference type="SMART" id="SM00422">
    <property type="entry name" value="HTH_MERR"/>
    <property type="match status" value="1"/>
</dbReference>
<reference evidence="3 4" key="1">
    <citation type="submission" date="2017-08" db="EMBL/GenBank/DDBJ databases">
        <title>Virgibacillus indicus sp. nov. and Virgibacillus profoundi sp. nov, two moderately halophilic bacteria isolated from marine sediment by using the Microfluidic Streak Plate.</title>
        <authorList>
            <person name="Xu B."/>
            <person name="Hu B."/>
            <person name="Wang J."/>
            <person name="Zhu Y."/>
            <person name="Huang L."/>
            <person name="Du W."/>
            <person name="Huang Y."/>
        </authorList>
    </citation>
    <scope>NUCLEOTIDE SEQUENCE [LARGE SCALE GENOMIC DNA]</scope>
    <source>
        <strain evidence="3 4">IO3-P2-C2</strain>
    </source>
</reference>
<evidence type="ECO:0000256" key="1">
    <source>
        <dbReference type="ARBA" id="ARBA00023125"/>
    </source>
</evidence>
<dbReference type="InterPro" id="IPR047057">
    <property type="entry name" value="MerR_fam"/>
</dbReference>
<accession>A0A265NB66</accession>
<dbReference type="Pfam" id="PF13411">
    <property type="entry name" value="MerR_1"/>
    <property type="match status" value="1"/>
</dbReference>
<keyword evidence="1" id="KW-0238">DNA-binding</keyword>
<dbReference type="Proteomes" id="UP000216498">
    <property type="component" value="Unassembled WGS sequence"/>
</dbReference>
<dbReference type="OrthoDB" id="1894615at2"/>
<sequence>MYTIGDIINKVNISRRTLHYYDQINLLKPTTVKENGYRFYDKQGLIKLQTILALKSMDYSLDQIKALLDKGETPHKDADDAWQQSLNEQINCASKKIDELKRKQFILRSMSQTIEMSGNYNEEHIIELIKRIEGSYFIDGEIPATFPSDIFTEDEVKILEQLPLIGSDDARIHNTLKLVKETRENMHVPPNSPIAQELAKKWRQCITSWFKGDVKLQEKYFNFIDSVNKNNQVIFGLDEKLINYIDKILDHLNQEEIDKS</sequence>
<dbReference type="GO" id="GO:0003677">
    <property type="term" value="F:DNA binding"/>
    <property type="evidence" value="ECO:0007669"/>
    <property type="project" value="UniProtKB-KW"/>
</dbReference>
<dbReference type="RefSeq" id="WP_094885419.1">
    <property type="nucleotide sequence ID" value="NZ_NPMS01000003.1"/>
</dbReference>
<evidence type="ECO:0000259" key="2">
    <source>
        <dbReference type="PROSITE" id="PS50937"/>
    </source>
</evidence>
<dbReference type="EMBL" id="NPMS01000003">
    <property type="protein sequence ID" value="OZU89061.1"/>
    <property type="molecule type" value="Genomic_DNA"/>
</dbReference>
<gene>
    <name evidence="3" type="ORF">CIL03_08580</name>
</gene>
<dbReference type="SUPFAM" id="SSF46955">
    <property type="entry name" value="Putative DNA-binding domain"/>
    <property type="match status" value="1"/>
</dbReference>
<evidence type="ECO:0000313" key="4">
    <source>
        <dbReference type="Proteomes" id="UP000216498"/>
    </source>
</evidence>
<dbReference type="CDD" id="cd01106">
    <property type="entry name" value="HTH_TipAL-Mta"/>
    <property type="match status" value="1"/>
</dbReference>
<dbReference type="AlphaFoldDB" id="A0A265NB66"/>
<dbReference type="Gene3D" id="1.10.1660.10">
    <property type="match status" value="1"/>
</dbReference>
<dbReference type="GO" id="GO:0003700">
    <property type="term" value="F:DNA-binding transcription factor activity"/>
    <property type="evidence" value="ECO:0007669"/>
    <property type="project" value="InterPro"/>
</dbReference>
<dbReference type="InterPro" id="IPR009061">
    <property type="entry name" value="DNA-bd_dom_put_sf"/>
</dbReference>
<name>A0A265NB66_9BACI</name>
<dbReference type="PANTHER" id="PTHR30204:SF96">
    <property type="entry name" value="CHROMOSOME-ANCHORING PROTEIN RACA"/>
    <property type="match status" value="1"/>
</dbReference>
<keyword evidence="4" id="KW-1185">Reference proteome</keyword>
<evidence type="ECO:0000313" key="3">
    <source>
        <dbReference type="EMBL" id="OZU89061.1"/>
    </source>
</evidence>
<dbReference type="PROSITE" id="PS50937">
    <property type="entry name" value="HTH_MERR_2"/>
    <property type="match status" value="1"/>
</dbReference>
<dbReference type="InterPro" id="IPR000551">
    <property type="entry name" value="MerR-type_HTH_dom"/>
</dbReference>
<comment type="caution">
    <text evidence="3">The sequence shown here is derived from an EMBL/GenBank/DDBJ whole genome shotgun (WGS) entry which is preliminary data.</text>
</comment>
<dbReference type="PANTHER" id="PTHR30204">
    <property type="entry name" value="REDOX-CYCLING DRUG-SENSING TRANSCRIPTIONAL ACTIVATOR SOXR"/>
    <property type="match status" value="1"/>
</dbReference>
<protein>
    <recommendedName>
        <fullName evidence="2">HTH merR-type domain-containing protein</fullName>
    </recommendedName>
</protein>
<feature type="domain" description="HTH merR-type" evidence="2">
    <location>
        <begin position="1"/>
        <end position="70"/>
    </location>
</feature>